<evidence type="ECO:0000256" key="4">
    <source>
        <dbReference type="ARBA" id="ARBA00022701"/>
    </source>
</evidence>
<reference evidence="9" key="2">
    <citation type="submission" date="2008-08" db="EMBL/GenBank/DDBJ databases">
        <authorList>
            <consortium name="Diatom Consortium"/>
            <person name="Grigoriev I."/>
            <person name="Grimwood J."/>
            <person name="Kuo A."/>
            <person name="Otillar R.P."/>
            <person name="Salamov A."/>
            <person name="Detter J.C."/>
            <person name="Lindquist E."/>
            <person name="Shapiro H."/>
            <person name="Lucas S."/>
            <person name="Glavina del Rio T."/>
            <person name="Pitluck S."/>
            <person name="Rokhsar D."/>
            <person name="Bowler C."/>
        </authorList>
    </citation>
    <scope>GENOME REANNOTATION</scope>
    <source>
        <strain evidence="9">CCAP 1055/1</strain>
    </source>
</reference>
<evidence type="ECO:0000313" key="9">
    <source>
        <dbReference type="Proteomes" id="UP000000759"/>
    </source>
</evidence>
<dbReference type="PaxDb" id="2850-Phatr50558"/>
<dbReference type="OrthoDB" id="436841at2759"/>
<reference evidence="8 9" key="1">
    <citation type="journal article" date="2008" name="Nature">
        <title>The Phaeodactylum genome reveals the evolutionary history of diatom genomes.</title>
        <authorList>
            <person name="Bowler C."/>
            <person name="Allen A.E."/>
            <person name="Badger J.H."/>
            <person name="Grimwood J."/>
            <person name="Jabbari K."/>
            <person name="Kuo A."/>
            <person name="Maheswari U."/>
            <person name="Martens C."/>
            <person name="Maumus F."/>
            <person name="Otillar R.P."/>
            <person name="Rayko E."/>
            <person name="Salamov A."/>
            <person name="Vandepoele K."/>
            <person name="Beszteri B."/>
            <person name="Gruber A."/>
            <person name="Heijde M."/>
            <person name="Katinka M."/>
            <person name="Mock T."/>
            <person name="Valentin K."/>
            <person name="Verret F."/>
            <person name="Berges J.A."/>
            <person name="Brownlee C."/>
            <person name="Cadoret J.P."/>
            <person name="Chiovitti A."/>
            <person name="Choi C.J."/>
            <person name="Coesel S."/>
            <person name="De Martino A."/>
            <person name="Detter J.C."/>
            <person name="Durkin C."/>
            <person name="Falciatore A."/>
            <person name="Fournet J."/>
            <person name="Haruta M."/>
            <person name="Huysman M.J."/>
            <person name="Jenkins B.D."/>
            <person name="Jiroutova K."/>
            <person name="Jorgensen R.E."/>
            <person name="Joubert Y."/>
            <person name="Kaplan A."/>
            <person name="Kroger N."/>
            <person name="Kroth P.G."/>
            <person name="La Roche J."/>
            <person name="Lindquist E."/>
            <person name="Lommer M."/>
            <person name="Martin-Jezequel V."/>
            <person name="Lopez P.J."/>
            <person name="Lucas S."/>
            <person name="Mangogna M."/>
            <person name="McGinnis K."/>
            <person name="Medlin L.K."/>
            <person name="Montsant A."/>
            <person name="Oudot-Le Secq M.P."/>
            <person name="Napoli C."/>
            <person name="Obornik M."/>
            <person name="Parker M.S."/>
            <person name="Petit J.L."/>
            <person name="Porcel B.M."/>
            <person name="Poulsen N."/>
            <person name="Robison M."/>
            <person name="Rychlewski L."/>
            <person name="Rynearson T.A."/>
            <person name="Schmutz J."/>
            <person name="Shapiro H."/>
            <person name="Siaut M."/>
            <person name="Stanley M."/>
            <person name="Sussman M.R."/>
            <person name="Taylor A.R."/>
            <person name="Vardi A."/>
            <person name="von Dassow P."/>
            <person name="Vyverman W."/>
            <person name="Willis A."/>
            <person name="Wyrwicz L.S."/>
            <person name="Rokhsar D.S."/>
            <person name="Weissenbach J."/>
            <person name="Armbrust E.V."/>
            <person name="Green B.R."/>
            <person name="Van de Peer Y."/>
            <person name="Grigoriev I.V."/>
        </authorList>
    </citation>
    <scope>NUCLEOTIDE SEQUENCE [LARGE SCALE GENOMIC DNA]</scope>
    <source>
        <strain evidence="8 9">CCAP 1055/1</strain>
    </source>
</reference>
<dbReference type="InterPro" id="IPR008374">
    <property type="entry name" value="SF_assemblin/giardin_b"/>
</dbReference>
<dbReference type="KEGG" id="pti:PHATRDRAFT_50558"/>
<dbReference type="GO" id="GO:0005874">
    <property type="term" value="C:microtubule"/>
    <property type="evidence" value="ECO:0007669"/>
    <property type="project" value="UniProtKB-KW"/>
</dbReference>
<evidence type="ECO:0000256" key="3">
    <source>
        <dbReference type="ARBA" id="ARBA00022490"/>
    </source>
</evidence>
<dbReference type="PANTHER" id="PTHR40412">
    <property type="entry name" value="SF-ASSEMBLIN"/>
    <property type="match status" value="1"/>
</dbReference>
<dbReference type="RefSeq" id="XP_002185486.1">
    <property type="nucleotide sequence ID" value="XM_002185450.1"/>
</dbReference>
<dbReference type="GO" id="GO:0005200">
    <property type="term" value="F:structural constituent of cytoskeleton"/>
    <property type="evidence" value="ECO:0007669"/>
    <property type="project" value="InterPro"/>
</dbReference>
<dbReference type="Pfam" id="PF06705">
    <property type="entry name" value="SF-assemblin"/>
    <property type="match status" value="1"/>
</dbReference>
<proteinExistence type="inferred from homology"/>
<gene>
    <name evidence="8" type="ORF">PHATRDRAFT_50558</name>
</gene>
<organism evidence="8 9">
    <name type="scientific">Phaeodactylum tricornutum (strain CCAP 1055/1)</name>
    <dbReference type="NCBI Taxonomy" id="556484"/>
    <lineage>
        <taxon>Eukaryota</taxon>
        <taxon>Sar</taxon>
        <taxon>Stramenopiles</taxon>
        <taxon>Ochrophyta</taxon>
        <taxon>Bacillariophyta</taxon>
        <taxon>Bacillariophyceae</taxon>
        <taxon>Bacillariophycidae</taxon>
        <taxon>Naviculales</taxon>
        <taxon>Phaeodactylaceae</taxon>
        <taxon>Phaeodactylum</taxon>
    </lineage>
</organism>
<evidence type="ECO:0000256" key="2">
    <source>
        <dbReference type="ARBA" id="ARBA00005678"/>
    </source>
</evidence>
<feature type="coiled-coil region" evidence="7">
    <location>
        <begin position="194"/>
        <end position="304"/>
    </location>
</feature>
<dbReference type="GeneID" id="7199387"/>
<accession>B7GEH2</accession>
<comment type="similarity">
    <text evidence="2">Belongs to the SF-assemblin family.</text>
</comment>
<comment type="subcellular location">
    <subcellularLocation>
        <location evidence="1">Cytoplasm</location>
        <location evidence="1">Cytoskeleton</location>
    </subcellularLocation>
</comment>
<feature type="coiled-coil region" evidence="7">
    <location>
        <begin position="107"/>
        <end position="152"/>
    </location>
</feature>
<dbReference type="InParanoid" id="B7GEH2"/>
<dbReference type="EMBL" id="CM000633">
    <property type="protein sequence ID" value="EEC42973.1"/>
    <property type="molecule type" value="Genomic_DNA"/>
</dbReference>
<keyword evidence="3" id="KW-0963">Cytoplasm</keyword>
<dbReference type="Proteomes" id="UP000000759">
    <property type="component" value="Chromosome 31"/>
</dbReference>
<evidence type="ECO:0000256" key="5">
    <source>
        <dbReference type="ARBA" id="ARBA00023054"/>
    </source>
</evidence>
<evidence type="ECO:0000256" key="1">
    <source>
        <dbReference type="ARBA" id="ARBA00004245"/>
    </source>
</evidence>
<name>B7GEH2_PHATC</name>
<evidence type="ECO:0000313" key="8">
    <source>
        <dbReference type="EMBL" id="EEC42973.1"/>
    </source>
</evidence>
<dbReference type="AlphaFoldDB" id="B7GEH2"/>
<keyword evidence="6" id="KW-0206">Cytoskeleton</keyword>
<evidence type="ECO:0000256" key="7">
    <source>
        <dbReference type="SAM" id="Coils"/>
    </source>
</evidence>
<dbReference type="HOGENOM" id="CLU_835400_0_0_1"/>
<protein>
    <submittedName>
        <fullName evidence="8">Uncharacterized protein</fullName>
    </submittedName>
</protein>
<evidence type="ECO:0000256" key="6">
    <source>
        <dbReference type="ARBA" id="ARBA00023212"/>
    </source>
</evidence>
<dbReference type="PRINTS" id="PR01799">
    <property type="entry name" value="SFASSEMBLIN"/>
</dbReference>
<keyword evidence="9" id="KW-1185">Reference proteome</keyword>
<sequence length="319" mass="37244">MAFYGVSNKCSDRIPVFVFMIFLDWFEYILLTSSSFRLDPNLDEQNTVQAKSRERVFPPPLDDVAYDSRDRDAFVAARHAAATANDSFALEMKERARTRRARQDQVVSDLKVQIRRVEAALQAETKRRVHGLQNLQQQTEASIRTLQENLEESWRLQQTATDDRWQQLADRLTALEESWRVHVARWEDRTGSESAQAREMLRELQEQAEVAQREREIREESLRQRLENVAQEAEQAWDEARRERRAATDELQTRLERYDDNVEAHVQGLQQTLRQELAALQADLQREQTERATADQDIANVLNRYTETIQNSLAVVSDV</sequence>
<dbReference type="PANTHER" id="PTHR40412:SF1">
    <property type="entry name" value="SF-ASSEMBLIN"/>
    <property type="match status" value="1"/>
</dbReference>
<keyword evidence="5 7" id="KW-0175">Coiled coil</keyword>
<keyword evidence="4" id="KW-0493">Microtubule</keyword>
<dbReference type="eggNOG" id="ENOG502QQTN">
    <property type="taxonomic scope" value="Eukaryota"/>
</dbReference>